<proteinExistence type="predicted"/>
<dbReference type="EMBL" id="CP009111">
    <property type="protein sequence ID" value="ANS25291.1"/>
    <property type="molecule type" value="Genomic_DNA"/>
</dbReference>
<protein>
    <submittedName>
        <fullName evidence="2">Phage integrase family domain-containing protein</fullName>
    </submittedName>
</protein>
<dbReference type="Proteomes" id="UP000186108">
    <property type="component" value="Chromosome"/>
</dbReference>
<dbReference type="AlphaFoldDB" id="A0A1B1JY57"/>
<evidence type="ECO:0000313" key="2">
    <source>
        <dbReference type="EMBL" id="ANS25291.1"/>
    </source>
</evidence>
<name>A0A1B1JY57_RHOOP</name>
<evidence type="ECO:0000313" key="3">
    <source>
        <dbReference type="Proteomes" id="UP000186108"/>
    </source>
</evidence>
<organism evidence="2 3">
    <name type="scientific">Rhodococcus opacus</name>
    <name type="common">Nocardia opaca</name>
    <dbReference type="NCBI Taxonomy" id="37919"/>
    <lineage>
        <taxon>Bacteria</taxon>
        <taxon>Bacillati</taxon>
        <taxon>Actinomycetota</taxon>
        <taxon>Actinomycetes</taxon>
        <taxon>Mycobacteriales</taxon>
        <taxon>Nocardiaceae</taxon>
        <taxon>Rhodococcus</taxon>
    </lineage>
</organism>
<accession>A0A1B1JY57</accession>
<dbReference type="PATRIC" id="fig|37919.13.peg.550"/>
<reference evidence="2 3" key="1">
    <citation type="submission" date="2014-07" db="EMBL/GenBank/DDBJ databases">
        <authorList>
            <person name="Zhang J.E."/>
            <person name="Yang H."/>
            <person name="Guo J."/>
            <person name="Deng Z."/>
            <person name="Luo H."/>
            <person name="Luo M."/>
            <person name="Zhao B."/>
        </authorList>
    </citation>
    <scope>NUCLEOTIDE SEQUENCE [LARGE SCALE GENOMIC DNA]</scope>
    <source>
        <strain evidence="2 3">1CP</strain>
    </source>
</reference>
<feature type="region of interest" description="Disordered" evidence="1">
    <location>
        <begin position="1"/>
        <end position="23"/>
    </location>
</feature>
<gene>
    <name evidence="2" type="ORF">R1CP_02730</name>
</gene>
<evidence type="ECO:0000256" key="1">
    <source>
        <dbReference type="SAM" id="MobiDB-lite"/>
    </source>
</evidence>
<sequence>MSRFVGHPTAPPTVGLSPGTAFKGASDPNGVEATWTVGAPVARAIEVLERLVRPDADLLCTFLTGSTGDTSRKTGPNQVFTTTATNMQLNDLCAWINSYCAAHGRSDHIQRVDGAPWVLTTWQFRRTLAWFIARRPGGSVAGVIAYRHLSIHVLEGYAGTSASGFRAEVEAEQAILRGENLMAMIDQHEHTQLAGPAAKEAAARLAEFAQGVQFTGAVLTDPQRIKRLLSKSGGSMYPGKYSACVFDARKALCLNGPAAGDAAPRLDHCQPLSCTNVALTRENVAHLAAEATTLDLTLEERPALPPMLHSQLADRRHRIRLFLDRHAKDHP</sequence>